<dbReference type="InterPro" id="IPR029058">
    <property type="entry name" value="AB_hydrolase_fold"/>
</dbReference>
<dbReference type="RefSeq" id="WP_000603290.1">
    <property type="nucleotide sequence ID" value="NZ_CAAKHA010000028.1"/>
</dbReference>
<proteinExistence type="predicted"/>
<protein>
    <submittedName>
        <fullName evidence="1">Acetyl esterase</fullName>
    </submittedName>
    <submittedName>
        <fullName evidence="2">S-formylglutathione hydrolase</fullName>
    </submittedName>
</protein>
<evidence type="ECO:0000313" key="1">
    <source>
        <dbReference type="EMBL" id="APF32645.1"/>
    </source>
</evidence>
<keyword evidence="1" id="KW-0614">Plasmid</keyword>
<dbReference type="PANTHER" id="PTHR48098">
    <property type="entry name" value="ENTEROCHELIN ESTERASE-RELATED"/>
    <property type="match status" value="1"/>
</dbReference>
<dbReference type="Gene3D" id="3.40.50.1820">
    <property type="entry name" value="alpha/beta hydrolase"/>
    <property type="match status" value="1"/>
</dbReference>
<dbReference type="GO" id="GO:0016787">
    <property type="term" value="F:hydrolase activity"/>
    <property type="evidence" value="ECO:0007669"/>
    <property type="project" value="UniProtKB-KW"/>
</dbReference>
<dbReference type="EMBL" id="CP013276">
    <property type="protein sequence ID" value="APF32645.1"/>
    <property type="molecule type" value="Genomic_DNA"/>
</dbReference>
<dbReference type="AlphaFoldDB" id="A0A1L2Z0P6"/>
<reference evidence="2 3" key="2">
    <citation type="submission" date="2019-04" db="EMBL/GenBank/DDBJ databases">
        <authorList>
            <person name="Patino-Navarrete R."/>
            <person name="Patino Navarrete R."/>
        </authorList>
    </citation>
    <scope>NUCLEOTIDE SEQUENCE [LARGE SCALE GENOMIC DNA]</scope>
    <source>
        <strain evidence="2">Bacillus thuringiensis strain AR23</strain>
    </source>
</reference>
<dbReference type="InterPro" id="IPR000801">
    <property type="entry name" value="Esterase-like"/>
</dbReference>
<evidence type="ECO:0000313" key="3">
    <source>
        <dbReference type="Proteomes" id="UP000508034"/>
    </source>
</evidence>
<reference evidence="1" key="1">
    <citation type="journal article" date="2017" name="Res. Microbiol.">
        <title>Comparative genomics of extrachromosomal elements in Bacillus thuringiensis subsp. israelensis.</title>
        <authorList>
            <person name="Bolotin A."/>
            <person name="Gillis A."/>
            <person name="Sanchis V."/>
            <person name="Nielsen-LeRoux C."/>
            <person name="Mahillon J."/>
            <person name="Lereclus D."/>
            <person name="Sorokin A."/>
        </authorList>
    </citation>
    <scope>NUCLEOTIDE SEQUENCE</scope>
    <source>
        <strain evidence="1">AM65-52</strain>
        <plasmid evidence="1">pAM65-52-1-360K</plasmid>
    </source>
</reference>
<evidence type="ECO:0000313" key="2">
    <source>
        <dbReference type="EMBL" id="VIJ07842.1"/>
    </source>
</evidence>
<dbReference type="SUPFAM" id="SSF53474">
    <property type="entry name" value="alpha/beta-Hydrolases"/>
    <property type="match status" value="1"/>
</dbReference>
<organism evidence="1">
    <name type="scientific">Bacillus thuringiensis subsp. israelensis</name>
    <dbReference type="NCBI Taxonomy" id="1430"/>
    <lineage>
        <taxon>Bacteria</taxon>
        <taxon>Bacillati</taxon>
        <taxon>Bacillota</taxon>
        <taxon>Bacilli</taxon>
        <taxon>Bacillales</taxon>
        <taxon>Bacillaceae</taxon>
        <taxon>Bacillus</taxon>
        <taxon>Bacillus cereus group</taxon>
    </lineage>
</organism>
<dbReference type="Pfam" id="PF00756">
    <property type="entry name" value="Esterase"/>
    <property type="match status" value="1"/>
</dbReference>
<keyword evidence="2" id="KW-0378">Hydrolase</keyword>
<name>A0A1L2Z0P6_BACTI</name>
<gene>
    <name evidence="1" type="ORF">ATN07_29520</name>
    <name evidence="2" type="ORF">BTAR23_AR23_05940</name>
</gene>
<sequence>MILRGSVYSSMLEMETGITVIIPNKFNMEQNYQVVYLLHGLCGGNGDWANYTMLPVYANDYNAIFVMPEISRSFCSDMKFGFKFFSYVSEELPIICKSVFNISSEREDTIIIGDSMGGYGALKCALSKPEQYGYCCAFSSPCLFLKEDLDEHGEIERFRMVYGEQMLKDFQGILGGDLNWSDEHEILDLANKIKDQSVRPEIYIACGTEDFMRDINVRFNNEMRNLNFDIEYEEWSGNHDWYFFDQALKKALKKVLK</sequence>
<dbReference type="InterPro" id="IPR050583">
    <property type="entry name" value="Mycobacterial_A85_antigen"/>
</dbReference>
<geneLocation type="plasmid" evidence="1">
    <name>pAM65-52-1-360K</name>
</geneLocation>
<dbReference type="Proteomes" id="UP000508034">
    <property type="component" value="Unassembled WGS sequence"/>
</dbReference>
<dbReference type="EMBL" id="CAAKHA010000028">
    <property type="protein sequence ID" value="VIJ07842.1"/>
    <property type="molecule type" value="Genomic_DNA"/>
</dbReference>
<accession>A0A1L2Z0P6</accession>
<dbReference type="GO" id="GO:0016747">
    <property type="term" value="F:acyltransferase activity, transferring groups other than amino-acyl groups"/>
    <property type="evidence" value="ECO:0007669"/>
    <property type="project" value="TreeGrafter"/>
</dbReference>
<dbReference type="PANTHER" id="PTHR48098:SF1">
    <property type="entry name" value="DIACYLGLYCEROL ACYLTRANSFERASE_MYCOLYLTRANSFERASE AG85A"/>
    <property type="match status" value="1"/>
</dbReference>